<evidence type="ECO:0000313" key="3">
    <source>
        <dbReference type="Proteomes" id="UP000002009"/>
    </source>
</evidence>
<sequence length="113" mass="12306">MISARDMSKSQSKSHSVTPASTVISFPLILYVRPDTTGTRSLAPATTPRTVTMRTEPPPAGRPNPSTRPSLMAKFLVTRVPPPLPVSRHARAEYHDPETSRHSAVSSVPMFKS</sequence>
<dbReference type="KEGG" id="mis:MICPUN_54197"/>
<dbReference type="Proteomes" id="UP000002009">
    <property type="component" value="Chromosome 2"/>
</dbReference>
<dbReference type="GeneID" id="8241122"/>
<protein>
    <submittedName>
        <fullName evidence="2">Uncharacterized protein</fullName>
    </submittedName>
</protein>
<dbReference type="EMBL" id="CP001323">
    <property type="protein sequence ID" value="ACO61186.1"/>
    <property type="molecule type" value="Genomic_DNA"/>
</dbReference>
<evidence type="ECO:0000256" key="1">
    <source>
        <dbReference type="SAM" id="MobiDB-lite"/>
    </source>
</evidence>
<feature type="region of interest" description="Disordered" evidence="1">
    <location>
        <begin position="38"/>
        <end position="69"/>
    </location>
</feature>
<name>C1DZV6_MICCC</name>
<reference evidence="2 3" key="1">
    <citation type="journal article" date="2009" name="Science">
        <title>Green evolution and dynamic adaptations revealed by genomes of the marine picoeukaryotes Micromonas.</title>
        <authorList>
            <person name="Worden A.Z."/>
            <person name="Lee J.H."/>
            <person name="Mock T."/>
            <person name="Rouze P."/>
            <person name="Simmons M.P."/>
            <person name="Aerts A.L."/>
            <person name="Allen A.E."/>
            <person name="Cuvelier M.L."/>
            <person name="Derelle E."/>
            <person name="Everett M.V."/>
            <person name="Foulon E."/>
            <person name="Grimwood J."/>
            <person name="Gundlach H."/>
            <person name="Henrissat B."/>
            <person name="Napoli C."/>
            <person name="McDonald S.M."/>
            <person name="Parker M.S."/>
            <person name="Rombauts S."/>
            <person name="Salamov A."/>
            <person name="Von Dassow P."/>
            <person name="Badger J.H."/>
            <person name="Coutinho P.M."/>
            <person name="Demir E."/>
            <person name="Dubchak I."/>
            <person name="Gentemann C."/>
            <person name="Eikrem W."/>
            <person name="Gready J.E."/>
            <person name="John U."/>
            <person name="Lanier W."/>
            <person name="Lindquist E.A."/>
            <person name="Lucas S."/>
            <person name="Mayer K.F."/>
            <person name="Moreau H."/>
            <person name="Not F."/>
            <person name="Otillar R."/>
            <person name="Panaud O."/>
            <person name="Pangilinan J."/>
            <person name="Paulsen I."/>
            <person name="Piegu B."/>
            <person name="Poliakov A."/>
            <person name="Robbens S."/>
            <person name="Schmutz J."/>
            <person name="Toulza E."/>
            <person name="Wyss T."/>
            <person name="Zelensky A."/>
            <person name="Zhou K."/>
            <person name="Armbrust E.V."/>
            <person name="Bhattacharya D."/>
            <person name="Goodenough U.W."/>
            <person name="Van de Peer Y."/>
            <person name="Grigoriev I.V."/>
        </authorList>
    </citation>
    <scope>NUCLEOTIDE SEQUENCE [LARGE SCALE GENOMIC DNA]</scope>
    <source>
        <strain evidence="3">RCC299 / NOUM17</strain>
    </source>
</reference>
<feature type="compositionally biased region" description="Basic and acidic residues" evidence="1">
    <location>
        <begin position="90"/>
        <end position="101"/>
    </location>
</feature>
<gene>
    <name evidence="2" type="ORF">MICPUN_54197</name>
</gene>
<dbReference type="RefSeq" id="XP_002499928.1">
    <property type="nucleotide sequence ID" value="XM_002499882.1"/>
</dbReference>
<dbReference type="AlphaFoldDB" id="C1DZV6"/>
<dbReference type="InParanoid" id="C1DZV6"/>
<keyword evidence="3" id="KW-1185">Reference proteome</keyword>
<accession>C1DZV6</accession>
<organism evidence="2 3">
    <name type="scientific">Micromonas commoda (strain RCC299 / NOUM17 / CCMP2709)</name>
    <name type="common">Picoplanktonic green alga</name>
    <dbReference type="NCBI Taxonomy" id="296587"/>
    <lineage>
        <taxon>Eukaryota</taxon>
        <taxon>Viridiplantae</taxon>
        <taxon>Chlorophyta</taxon>
        <taxon>Mamiellophyceae</taxon>
        <taxon>Mamiellales</taxon>
        <taxon>Mamiellaceae</taxon>
        <taxon>Micromonas</taxon>
    </lineage>
</organism>
<feature type="region of interest" description="Disordered" evidence="1">
    <location>
        <begin position="82"/>
        <end position="113"/>
    </location>
</feature>
<proteinExistence type="predicted"/>
<evidence type="ECO:0000313" key="2">
    <source>
        <dbReference type="EMBL" id="ACO61186.1"/>
    </source>
</evidence>